<feature type="active site" description="Nucleophile" evidence="7">
    <location>
        <position position="469"/>
    </location>
</feature>
<evidence type="ECO:0000256" key="8">
    <source>
        <dbReference type="SAM" id="MobiDB-lite"/>
    </source>
</evidence>
<evidence type="ECO:0000256" key="7">
    <source>
        <dbReference type="PROSITE-ProRule" id="PRU01373"/>
    </source>
</evidence>
<feature type="active site" description="Proton donor/acceptor" evidence="7">
    <location>
        <position position="450"/>
    </location>
</feature>
<dbReference type="InterPro" id="IPR036366">
    <property type="entry name" value="PGBDSf"/>
</dbReference>
<dbReference type="GO" id="GO:0004180">
    <property type="term" value="F:carboxypeptidase activity"/>
    <property type="evidence" value="ECO:0007669"/>
    <property type="project" value="UniProtKB-ARBA"/>
</dbReference>
<dbReference type="Pfam" id="PF20142">
    <property type="entry name" value="Scaffold"/>
    <property type="match status" value="1"/>
</dbReference>
<keyword evidence="4 7" id="KW-0133">Cell shape</keyword>
<keyword evidence="3" id="KW-0808">Transferase</keyword>
<proteinExistence type="inferred from homology"/>
<keyword evidence="12" id="KW-1185">Reference proteome</keyword>
<evidence type="ECO:0000256" key="3">
    <source>
        <dbReference type="ARBA" id="ARBA00022679"/>
    </source>
</evidence>
<comment type="caution">
    <text evidence="11">The sequence shown here is derived from an EMBL/GenBank/DDBJ whole genome shotgun (WGS) entry which is preliminary data.</text>
</comment>
<dbReference type="GO" id="GO:0009252">
    <property type="term" value="P:peptidoglycan biosynthetic process"/>
    <property type="evidence" value="ECO:0007669"/>
    <property type="project" value="UniProtKB-UniPathway"/>
</dbReference>
<keyword evidence="5 7" id="KW-0573">Peptidoglycan synthesis</keyword>
<feature type="domain" description="L,D-TPase catalytic" evidence="10">
    <location>
        <begin position="317"/>
        <end position="495"/>
    </location>
</feature>
<dbReference type="InterPro" id="IPR002477">
    <property type="entry name" value="Peptidoglycan-bd-like"/>
</dbReference>
<dbReference type="InterPro" id="IPR036365">
    <property type="entry name" value="PGBD-like_sf"/>
</dbReference>
<dbReference type="SUPFAM" id="SSF141523">
    <property type="entry name" value="L,D-transpeptidase catalytic domain-like"/>
    <property type="match status" value="1"/>
</dbReference>
<evidence type="ECO:0000259" key="10">
    <source>
        <dbReference type="PROSITE" id="PS52029"/>
    </source>
</evidence>
<dbReference type="EMBL" id="JACHFM010000001">
    <property type="protein sequence ID" value="MBB5220206.1"/>
    <property type="molecule type" value="Genomic_DNA"/>
</dbReference>
<dbReference type="GO" id="GO:0071555">
    <property type="term" value="P:cell wall organization"/>
    <property type="evidence" value="ECO:0007669"/>
    <property type="project" value="UniProtKB-UniRule"/>
</dbReference>
<name>A0A840SJZ1_9RHOB</name>
<protein>
    <submittedName>
        <fullName evidence="11">Murein L,D-transpeptidase YcbB/YkuD</fullName>
    </submittedName>
</protein>
<dbReference type="Gene3D" id="1.10.101.10">
    <property type="entry name" value="PGBD-like superfamily/PGBD"/>
    <property type="match status" value="1"/>
</dbReference>
<dbReference type="Pfam" id="PF03734">
    <property type="entry name" value="YkuD"/>
    <property type="match status" value="1"/>
</dbReference>
<dbReference type="InterPro" id="IPR052905">
    <property type="entry name" value="LD-transpeptidase_YkuD-like"/>
</dbReference>
<dbReference type="PANTHER" id="PTHR41533:SF2">
    <property type="entry name" value="BLR7131 PROTEIN"/>
    <property type="match status" value="1"/>
</dbReference>
<dbReference type="InterPro" id="IPR038063">
    <property type="entry name" value="Transpep_catalytic_dom"/>
</dbReference>
<evidence type="ECO:0000313" key="12">
    <source>
        <dbReference type="Proteomes" id="UP000549457"/>
    </source>
</evidence>
<dbReference type="PROSITE" id="PS52029">
    <property type="entry name" value="LD_TPASE"/>
    <property type="match status" value="1"/>
</dbReference>
<evidence type="ECO:0000256" key="6">
    <source>
        <dbReference type="ARBA" id="ARBA00023316"/>
    </source>
</evidence>
<dbReference type="InterPro" id="IPR045380">
    <property type="entry name" value="LD_TPept_scaffold_dom"/>
</dbReference>
<dbReference type="PANTHER" id="PTHR41533">
    <property type="entry name" value="L,D-TRANSPEPTIDASE HI_1667-RELATED"/>
    <property type="match status" value="1"/>
</dbReference>
<feature type="region of interest" description="Disordered" evidence="8">
    <location>
        <begin position="210"/>
        <end position="231"/>
    </location>
</feature>
<feature type="signal peptide" evidence="9">
    <location>
        <begin position="1"/>
        <end position="22"/>
    </location>
</feature>
<gene>
    <name evidence="11" type="ORF">HNP73_000127</name>
</gene>
<feature type="chain" id="PRO_5032309023" evidence="9">
    <location>
        <begin position="23"/>
        <end position="558"/>
    </location>
</feature>
<dbReference type="SUPFAM" id="SSF47090">
    <property type="entry name" value="PGBD-like"/>
    <property type="match status" value="1"/>
</dbReference>
<evidence type="ECO:0000256" key="9">
    <source>
        <dbReference type="SAM" id="SignalP"/>
    </source>
</evidence>
<evidence type="ECO:0000256" key="4">
    <source>
        <dbReference type="ARBA" id="ARBA00022960"/>
    </source>
</evidence>
<dbReference type="Gene3D" id="2.40.440.10">
    <property type="entry name" value="L,D-transpeptidase catalytic domain-like"/>
    <property type="match status" value="1"/>
</dbReference>
<evidence type="ECO:0000313" key="11">
    <source>
        <dbReference type="EMBL" id="MBB5220206.1"/>
    </source>
</evidence>
<evidence type="ECO:0000256" key="1">
    <source>
        <dbReference type="ARBA" id="ARBA00004752"/>
    </source>
</evidence>
<evidence type="ECO:0000256" key="5">
    <source>
        <dbReference type="ARBA" id="ARBA00022984"/>
    </source>
</evidence>
<dbReference type="AlphaFoldDB" id="A0A840SJZ1"/>
<dbReference type="GO" id="GO:0016740">
    <property type="term" value="F:transferase activity"/>
    <property type="evidence" value="ECO:0007669"/>
    <property type="project" value="UniProtKB-KW"/>
</dbReference>
<reference evidence="11 12" key="1">
    <citation type="submission" date="2020-08" db="EMBL/GenBank/DDBJ databases">
        <title>Genomic Encyclopedia of Type Strains, Phase IV (KMG-IV): sequencing the most valuable type-strain genomes for metagenomic binning, comparative biology and taxonomic classification.</title>
        <authorList>
            <person name="Goeker M."/>
        </authorList>
    </citation>
    <scope>NUCLEOTIDE SEQUENCE [LARGE SCALE GENOMIC DNA]</scope>
    <source>
        <strain evidence="11 12">DSM 101730</strain>
    </source>
</reference>
<keyword evidence="6 7" id="KW-0961">Cell wall biogenesis/degradation</keyword>
<dbReference type="Pfam" id="PF01471">
    <property type="entry name" value="PG_binding_1"/>
    <property type="match status" value="1"/>
</dbReference>
<evidence type="ECO:0000256" key="2">
    <source>
        <dbReference type="ARBA" id="ARBA00005992"/>
    </source>
</evidence>
<accession>A0A840SJZ1</accession>
<dbReference type="CDD" id="cd16913">
    <property type="entry name" value="YkuD_like"/>
    <property type="match status" value="1"/>
</dbReference>
<comment type="similarity">
    <text evidence="2">Belongs to the YkuD family.</text>
</comment>
<sequence>MNLSVRFFPVVLAAGLALPAMAEEPGVTLPPEAPATAALPEGPSLSAEATAFKAALQTELAPLDADDRAAIDGFYAARLYQPFWTDSGTRREPELVAALAGAGAQALPVDRYDPDGLAALFETRTAAPAALEVAASRAYLAFAHDVSGGIVRPNAVSPEYVDRKPVRPEPSALMARLAAEPVAGILRSLEPKSPDYGRLKAEKARLEALAGTESWGPEVTDGETLHPGESDPRVAELRGRLARLGYVEPTGEVASPVFDDALVAAVETFQRDYGLNDDGVVGSLTLDAVNAPAETRLAQVAVNLERMRWMPKDLGARYLWVNIPDFTAHLNEDGRETWSSRVVVGKTGVTETPEFDGLMRTVVVNPTWHIPDSIAIRDYLPKLQKNPMVLKNQGIDLMTRGGTVINPKLVDFTQYTPENFPFRIKQRPSDDNALGQVKFLFPNHFSVYMHDTPHRELFARDVRAFSNGCIRLQKPVELAEALLQSQVPDVRAAYDSWRAAAKEKGVALEHTIPVHIVYRTVFFDDAGVVRFRPDVYGRDATVFSMMQKAGVTLPAAQG</sequence>
<organism evidence="11 12">
    <name type="scientific">Amaricoccus macauensis</name>
    <dbReference type="NCBI Taxonomy" id="57001"/>
    <lineage>
        <taxon>Bacteria</taxon>
        <taxon>Pseudomonadati</taxon>
        <taxon>Pseudomonadota</taxon>
        <taxon>Alphaproteobacteria</taxon>
        <taxon>Rhodobacterales</taxon>
        <taxon>Paracoccaceae</taxon>
        <taxon>Amaricoccus</taxon>
    </lineage>
</organism>
<dbReference type="UniPathway" id="UPA00219"/>
<keyword evidence="9" id="KW-0732">Signal</keyword>
<comment type="pathway">
    <text evidence="1 7">Cell wall biogenesis; peptidoglycan biosynthesis.</text>
</comment>
<dbReference type="GO" id="GO:0008360">
    <property type="term" value="P:regulation of cell shape"/>
    <property type="evidence" value="ECO:0007669"/>
    <property type="project" value="UniProtKB-UniRule"/>
</dbReference>
<dbReference type="Proteomes" id="UP000549457">
    <property type="component" value="Unassembled WGS sequence"/>
</dbReference>
<dbReference type="InterPro" id="IPR005490">
    <property type="entry name" value="LD_TPept_cat_dom"/>
</dbReference>